<dbReference type="OrthoDB" id="10251741at2759"/>
<evidence type="ECO:0000256" key="2">
    <source>
        <dbReference type="SAM" id="MobiDB-lite"/>
    </source>
</evidence>
<proteinExistence type="predicted"/>
<reference evidence="3" key="1">
    <citation type="submission" date="2019-05" db="EMBL/GenBank/DDBJ databases">
        <title>Annotation for the trematode Fasciolopsis buski.</title>
        <authorList>
            <person name="Choi Y.-J."/>
        </authorList>
    </citation>
    <scope>NUCLEOTIDE SEQUENCE</scope>
    <source>
        <strain evidence="3">HT</strain>
        <tissue evidence="3">Whole worm</tissue>
    </source>
</reference>
<dbReference type="Proteomes" id="UP000728185">
    <property type="component" value="Unassembled WGS sequence"/>
</dbReference>
<dbReference type="PROSITE" id="PS50082">
    <property type="entry name" value="WD_REPEATS_2"/>
    <property type="match status" value="1"/>
</dbReference>
<evidence type="ECO:0000313" key="4">
    <source>
        <dbReference type="Proteomes" id="UP000728185"/>
    </source>
</evidence>
<accession>A0A8E0RWV5</accession>
<name>A0A8E0RWV5_9TREM</name>
<dbReference type="InterPro" id="IPR036322">
    <property type="entry name" value="WD40_repeat_dom_sf"/>
</dbReference>
<sequence length="371" mass="41742">MEKEDESPDETSSFYSDPSDESSLENTMHDQDFNYSSMRISSRVLKTINVCSESSALQIRLTQKLNAEALVIRISTDKLVFAVGLTNGDIRLFRLSEESSQELVTRMKTNLETLPCTDIQFPAKDTMTFGLNRFLLLASYASGFIRLWHYTASYLKSSLVCQWEEKAEENTAIGLKKTGSNNQILCLSISYDGRRFVSGGTDTHIRVYCLSSTLQGRVLEPCIRTDASAGHTARVTALAYHPRGKWDNLYAHIFASAGWDNCIHIWDDQKAISLWQYYGPHIAGNDGMDIDPLRNLILTCAWRFGRSMVQVIAELRNLEHGIYSASVYLDSNNKNRLKVIFTNGKSISLGRISTQMPNSAAKGLDAEYEHQ</sequence>
<dbReference type="Pfam" id="PF00400">
    <property type="entry name" value="WD40"/>
    <property type="match status" value="2"/>
</dbReference>
<keyword evidence="1" id="KW-0853">WD repeat</keyword>
<dbReference type="InterPro" id="IPR015943">
    <property type="entry name" value="WD40/YVTN_repeat-like_dom_sf"/>
</dbReference>
<protein>
    <submittedName>
        <fullName evidence="3">Uncharacterized protein</fullName>
    </submittedName>
</protein>
<dbReference type="PANTHER" id="PTHR47822:SF2">
    <property type="entry name" value="F-BOX AND WD-40 DOMAIN PROTEIN 7"/>
    <property type="match status" value="1"/>
</dbReference>
<dbReference type="InterPro" id="IPR001680">
    <property type="entry name" value="WD40_rpt"/>
</dbReference>
<comment type="caution">
    <text evidence="3">The sequence shown here is derived from an EMBL/GenBank/DDBJ whole genome shotgun (WGS) entry which is preliminary data.</text>
</comment>
<dbReference type="EMBL" id="LUCM01005116">
    <property type="protein sequence ID" value="KAA0193321.1"/>
    <property type="molecule type" value="Genomic_DNA"/>
</dbReference>
<dbReference type="PANTHER" id="PTHR47822">
    <property type="entry name" value="CARBOHYDRATE BINDING DOMAIN CONTAINING PROTEIN"/>
    <property type="match status" value="1"/>
</dbReference>
<feature type="repeat" description="WD" evidence="1">
    <location>
        <begin position="228"/>
        <end position="267"/>
    </location>
</feature>
<dbReference type="AlphaFoldDB" id="A0A8E0RWV5"/>
<organism evidence="3 4">
    <name type="scientific">Fasciolopsis buskii</name>
    <dbReference type="NCBI Taxonomy" id="27845"/>
    <lineage>
        <taxon>Eukaryota</taxon>
        <taxon>Metazoa</taxon>
        <taxon>Spiralia</taxon>
        <taxon>Lophotrochozoa</taxon>
        <taxon>Platyhelminthes</taxon>
        <taxon>Trematoda</taxon>
        <taxon>Digenea</taxon>
        <taxon>Plagiorchiida</taxon>
        <taxon>Echinostomata</taxon>
        <taxon>Echinostomatoidea</taxon>
        <taxon>Fasciolidae</taxon>
        <taxon>Fasciolopsis</taxon>
    </lineage>
</organism>
<dbReference type="Gene3D" id="2.130.10.10">
    <property type="entry name" value="YVTN repeat-like/Quinoprotein amine dehydrogenase"/>
    <property type="match status" value="2"/>
</dbReference>
<gene>
    <name evidence="3" type="ORF">FBUS_05121</name>
</gene>
<dbReference type="SMART" id="SM00320">
    <property type="entry name" value="WD40"/>
    <property type="match status" value="3"/>
</dbReference>
<feature type="region of interest" description="Disordered" evidence="2">
    <location>
        <begin position="1"/>
        <end position="27"/>
    </location>
</feature>
<dbReference type="SUPFAM" id="SSF50978">
    <property type="entry name" value="WD40 repeat-like"/>
    <property type="match status" value="1"/>
</dbReference>
<evidence type="ECO:0000256" key="1">
    <source>
        <dbReference type="PROSITE-ProRule" id="PRU00221"/>
    </source>
</evidence>
<keyword evidence="4" id="KW-1185">Reference proteome</keyword>
<evidence type="ECO:0000313" key="3">
    <source>
        <dbReference type="EMBL" id="KAA0193321.1"/>
    </source>
</evidence>